<gene>
    <name evidence="2" type="ORF">LR48_Vigan07g186000</name>
</gene>
<feature type="region of interest" description="Disordered" evidence="1">
    <location>
        <begin position="216"/>
        <end position="265"/>
    </location>
</feature>
<dbReference type="Proteomes" id="UP000053144">
    <property type="component" value="Chromosome 7"/>
</dbReference>
<proteinExistence type="predicted"/>
<feature type="compositionally biased region" description="Basic and acidic residues" evidence="1">
    <location>
        <begin position="232"/>
        <end position="243"/>
    </location>
</feature>
<name>A0A0L9UZM4_PHAAN</name>
<evidence type="ECO:0000256" key="1">
    <source>
        <dbReference type="SAM" id="MobiDB-lite"/>
    </source>
</evidence>
<feature type="compositionally biased region" description="Acidic residues" evidence="1">
    <location>
        <begin position="244"/>
        <end position="256"/>
    </location>
</feature>
<dbReference type="EMBL" id="CM003377">
    <property type="protein sequence ID" value="KOM48156.1"/>
    <property type="molecule type" value="Genomic_DNA"/>
</dbReference>
<organism evidence="2 3">
    <name type="scientific">Phaseolus angularis</name>
    <name type="common">Azuki bean</name>
    <name type="synonym">Vigna angularis</name>
    <dbReference type="NCBI Taxonomy" id="3914"/>
    <lineage>
        <taxon>Eukaryota</taxon>
        <taxon>Viridiplantae</taxon>
        <taxon>Streptophyta</taxon>
        <taxon>Embryophyta</taxon>
        <taxon>Tracheophyta</taxon>
        <taxon>Spermatophyta</taxon>
        <taxon>Magnoliopsida</taxon>
        <taxon>eudicotyledons</taxon>
        <taxon>Gunneridae</taxon>
        <taxon>Pentapetalae</taxon>
        <taxon>rosids</taxon>
        <taxon>fabids</taxon>
        <taxon>Fabales</taxon>
        <taxon>Fabaceae</taxon>
        <taxon>Papilionoideae</taxon>
        <taxon>50 kb inversion clade</taxon>
        <taxon>NPAAA clade</taxon>
        <taxon>indigoferoid/millettioid clade</taxon>
        <taxon>Phaseoleae</taxon>
        <taxon>Vigna</taxon>
    </lineage>
</organism>
<dbReference type="OMA" id="TEEDYSH"/>
<reference evidence="3" key="1">
    <citation type="journal article" date="2015" name="Proc. Natl. Acad. Sci. U.S.A.">
        <title>Genome sequencing of adzuki bean (Vigna angularis) provides insight into high starch and low fat accumulation and domestication.</title>
        <authorList>
            <person name="Yang K."/>
            <person name="Tian Z."/>
            <person name="Chen C."/>
            <person name="Luo L."/>
            <person name="Zhao B."/>
            <person name="Wang Z."/>
            <person name="Yu L."/>
            <person name="Li Y."/>
            <person name="Sun Y."/>
            <person name="Li W."/>
            <person name="Chen Y."/>
            <person name="Li Y."/>
            <person name="Zhang Y."/>
            <person name="Ai D."/>
            <person name="Zhao J."/>
            <person name="Shang C."/>
            <person name="Ma Y."/>
            <person name="Wu B."/>
            <person name="Wang M."/>
            <person name="Gao L."/>
            <person name="Sun D."/>
            <person name="Zhang P."/>
            <person name="Guo F."/>
            <person name="Wang W."/>
            <person name="Li Y."/>
            <person name="Wang J."/>
            <person name="Varshney R.K."/>
            <person name="Wang J."/>
            <person name="Ling H.Q."/>
            <person name="Wan P."/>
        </authorList>
    </citation>
    <scope>NUCLEOTIDE SEQUENCE</scope>
    <source>
        <strain evidence="3">cv. Jingnong 6</strain>
    </source>
</reference>
<accession>A0A0L9UZM4</accession>
<protein>
    <submittedName>
        <fullName evidence="2">Uncharacterized protein</fullName>
    </submittedName>
</protein>
<dbReference type="AlphaFoldDB" id="A0A0L9UZM4"/>
<evidence type="ECO:0000313" key="3">
    <source>
        <dbReference type="Proteomes" id="UP000053144"/>
    </source>
</evidence>
<dbReference type="Gramene" id="KOM48156">
    <property type="protein sequence ID" value="KOM48156"/>
    <property type="gene ID" value="LR48_Vigan07g186000"/>
</dbReference>
<feature type="compositionally biased region" description="Acidic residues" evidence="1">
    <location>
        <begin position="219"/>
        <end position="231"/>
    </location>
</feature>
<evidence type="ECO:0000313" key="2">
    <source>
        <dbReference type="EMBL" id="KOM48156.1"/>
    </source>
</evidence>
<sequence>MVDPWYPKLVKVFYCNLKISDGTLCSKVKGVDIKLTEEDYSHYKTGGMKKNDRLVVFIISWILLPTGGNHDQATTEDLLLLKALKDNIQVDWPAAISENMLKVTRLESAKLPYCVFISKILVLFGVNCIDESSVSYNRTSLIIKAVLHMMGLQHTFEGWQFKSEIVEDENDIEQSSTPYRARSEFERIVLREIKALKIMCQATRDDVLEIKEHLKLNTPDEDDNKDESDEEGSTHDDSTRMNVDESEENEIDEESNNDMLLKRSE</sequence>